<dbReference type="Gene3D" id="2.60.40.1120">
    <property type="entry name" value="Carboxypeptidase-like, regulatory domain"/>
    <property type="match status" value="1"/>
</dbReference>
<dbReference type="Proteomes" id="UP000297149">
    <property type="component" value="Chromosome"/>
</dbReference>
<dbReference type="SUPFAM" id="SSF49464">
    <property type="entry name" value="Carboxypeptidase regulatory domain-like"/>
    <property type="match status" value="1"/>
</dbReference>
<keyword evidence="1" id="KW-0998">Cell outer membrane</keyword>
<evidence type="ECO:0000313" key="3">
    <source>
        <dbReference type="EMBL" id="QCD40922.1"/>
    </source>
</evidence>
<dbReference type="Gene3D" id="2.170.130.10">
    <property type="entry name" value="TonB-dependent receptor, plug domain"/>
    <property type="match status" value="1"/>
</dbReference>
<keyword evidence="1" id="KW-0472">Membrane</keyword>
<dbReference type="Pfam" id="PF07715">
    <property type="entry name" value="Plug"/>
    <property type="match status" value="1"/>
</dbReference>
<dbReference type="EMBL" id="CP039396">
    <property type="protein sequence ID" value="QCD40922.1"/>
    <property type="molecule type" value="Genomic_DNA"/>
</dbReference>
<dbReference type="GO" id="GO:0009279">
    <property type="term" value="C:cell outer membrane"/>
    <property type="evidence" value="ECO:0007669"/>
    <property type="project" value="UniProtKB-SubCell"/>
</dbReference>
<evidence type="ECO:0000256" key="1">
    <source>
        <dbReference type="PROSITE-ProRule" id="PRU01360"/>
    </source>
</evidence>
<dbReference type="InterPro" id="IPR039426">
    <property type="entry name" value="TonB-dep_rcpt-like"/>
</dbReference>
<keyword evidence="1" id="KW-0813">Transport</keyword>
<dbReference type="SUPFAM" id="SSF56935">
    <property type="entry name" value="Porins"/>
    <property type="match status" value="1"/>
</dbReference>
<dbReference type="AlphaFoldDB" id="A0A4P7VZP5"/>
<name>A0A4P7VZP5_9BACT</name>
<protein>
    <submittedName>
        <fullName evidence="3">TonB-dependent receptor</fullName>
    </submittedName>
</protein>
<keyword evidence="1" id="KW-0812">Transmembrane</keyword>
<proteinExistence type="inferred from homology"/>
<dbReference type="InterPro" id="IPR012910">
    <property type="entry name" value="Plug_dom"/>
</dbReference>
<keyword evidence="3" id="KW-0675">Receptor</keyword>
<dbReference type="PROSITE" id="PS52016">
    <property type="entry name" value="TONB_DEPENDENT_REC_3"/>
    <property type="match status" value="1"/>
</dbReference>
<reference evidence="4" key="1">
    <citation type="submission" date="2019-02" db="EMBL/GenBank/DDBJ databases">
        <title>Isolation and identification of novel species under the genus Muribaculum.</title>
        <authorList>
            <person name="Miyake S."/>
            <person name="Ding Y."/>
            <person name="Low A."/>
            <person name="Soh M."/>
            <person name="Seedorf H."/>
        </authorList>
    </citation>
    <scope>NUCLEOTIDE SEQUENCE [LARGE SCALE GENOMIC DNA]</scope>
    <source>
        <strain evidence="4">H5</strain>
    </source>
</reference>
<dbReference type="InterPro" id="IPR037066">
    <property type="entry name" value="Plug_dom_sf"/>
</dbReference>
<comment type="subcellular location">
    <subcellularLocation>
        <location evidence="1">Cell outer membrane</location>
        <topology evidence="1">Multi-pass membrane protein</topology>
    </subcellularLocation>
</comment>
<comment type="similarity">
    <text evidence="1">Belongs to the TonB-dependent receptor family.</text>
</comment>
<dbReference type="Pfam" id="PF13715">
    <property type="entry name" value="CarbopepD_reg_2"/>
    <property type="match status" value="1"/>
</dbReference>
<organism evidence="3 4">
    <name type="scientific">Duncaniella dubosii</name>
    <dbReference type="NCBI Taxonomy" id="2518971"/>
    <lineage>
        <taxon>Bacteria</taxon>
        <taxon>Pseudomonadati</taxon>
        <taxon>Bacteroidota</taxon>
        <taxon>Bacteroidia</taxon>
        <taxon>Bacteroidales</taxon>
        <taxon>Muribaculaceae</taxon>
        <taxon>Duncaniella</taxon>
    </lineage>
</organism>
<gene>
    <name evidence="3" type="ORF">E7747_00525</name>
</gene>
<accession>A0A4P7VZP5</accession>
<feature type="domain" description="TonB-dependent receptor plug" evidence="2">
    <location>
        <begin position="117"/>
        <end position="220"/>
    </location>
</feature>
<dbReference type="RefSeq" id="WP_136413396.1">
    <property type="nucleotide sequence ID" value="NZ_CAXHQF010000012.1"/>
</dbReference>
<dbReference type="KEGG" id="ddb:E7747_00525"/>
<dbReference type="InterPro" id="IPR008969">
    <property type="entry name" value="CarboxyPept-like_regulatory"/>
</dbReference>
<keyword evidence="1" id="KW-1134">Transmembrane beta strand</keyword>
<evidence type="ECO:0000259" key="2">
    <source>
        <dbReference type="Pfam" id="PF07715"/>
    </source>
</evidence>
<keyword evidence="4" id="KW-1185">Reference proteome</keyword>
<sequence>MQGRSHRHISLLFFLSPLFALIGYSQVKIHGKITDAQGEPVEFATVRIAGTAIGTTSGLEGDYSLSCPASDTITIHFSCIGFREETRRLIDASGDVTLNMRLQLTTEMLQQVEVTELKKQTGSIATIDASELRKNPDASGGSVESLITTMAGVTGSNEMSSQYSVRGGSYDENSVYINGIEVYRPLLVSSGQQEGLSIINPDLVGAIGFSTGGFPAEYGDKMSSVLDITYRQPESFEGSLSASLMGASLSIGQGSKKFSQLHGIRYKRNSSLLSSMDTKGEYDPTFFDYQTSLNWQLSPKFKLSFLGNIALNNYKFTPQNRTTTFGTSMDAKQFTVYFDGHEKDRFDTYFGAVSLDYRASRSTNLGLVASAYLTDELVAYDISGEYWLDQAGDSNVGGELGVGRYHEHARNRLKASVLSLAFKGQTAINQRHTLTYGLSVQGENIMDRSREWELRDSAGFSLPSDGINLRMIYNLDSHHDLSSTRLAAFAQDAWKINTSAGFLTLNAGLRLSYWSFNKELLLSPRMTVGFIPEKYPSWALRFATGLYYQSPFYKEYRMPVSDKNGNQTINLNSDIKSQRSFHLIAGTDYTFRALNRPFKLSGEIYYKALSDLVPYEIDNLKIVYSGLNESSGYATGIDLKLFGQFVPGSDSWVSFSLMKTSETLHGVKVPRPTDRGYSLGLFFTDYFPKFPKLKFALRGIFMDGLPATAPRSTRDKGYFRMPPYKRVDIGLSYALLSPLKEGESRSGFARHLKSVWLGFDVFNLLDISNVASYYWVTDVNDIQYAVPNYLTRRQLNVRLTVDF</sequence>
<evidence type="ECO:0000313" key="4">
    <source>
        <dbReference type="Proteomes" id="UP000297149"/>
    </source>
</evidence>